<evidence type="ECO:0000313" key="3">
    <source>
        <dbReference type="Proteomes" id="UP000011116"/>
    </source>
</evidence>
<dbReference type="SMART" id="SM00369">
    <property type="entry name" value="LRR_TYP"/>
    <property type="match status" value="4"/>
</dbReference>
<dbReference type="PANTHER" id="PTHR47186">
    <property type="entry name" value="LEUCINE-RICH REPEAT-CONTAINING PROTEIN 57"/>
    <property type="match status" value="1"/>
</dbReference>
<sequence length="1071" mass="123436">MASSSWKKWPDHVRDKWRDDLRDIEFWFNGYRQTRAYMQLVLELHELLMLSWPLYRHYVVWNVGVGPMASFTRAICLVVEENLKMFEGEFKHVIRVDLKPTATTEEDQGTGFMSTKYQLAVAAAKELGLLDQAYNRLKEKHDQLQYYAYGCDDGVISKDLAIHVRYPIVHQIGNMLSTNKYFLVAENLQWSFEPGSLTRDCGLPPPEWTDSLWCISATSHEAYKKSKLERDQLVSIDKDEYVAVLTLSAMHQSAEHILNMTRQESKEYWHHIALKCFHYAMAIFAKHSVVAATAITSDELIHQWAAQGILPGMCFIKEEETSTISSKCSHMHRVGRVILEAFQKYSLLQLPFSPAAEAYEAFNTGAQFFLYHGLIAEGITDDELFDDNKEWISFSGDHGCHVSREWLSPGETKGATALILRGCSHQSAILPKLDHFLPKLCFLRVLDLSYTPLKSLHSSIGCLQNLRLLSVRGCHDLKTLSSSSTTSAIDSSTHISSYSPLSTLYQLEILDTNGVPFSQLTQDMANRKSNLIYLDMSNSKITTFPPNFFKDMSNLEDLILVTCPNLVELPPSMAFLSNLTTLEVTRTQIKYFPQKIFEEMQKLQSLKLIENKNLISLTRPLSRIQGIKLEGHPSLTSFMLIGAPHVRSLSLRGCRKLESAEINNLGALEELDLSGTAIMDLPSDIPNNLQLRRLLLVHVPSLRRFPWHELERLPDVFYLDHWSEGNANHSNQVSQVCVTDPRFFHSFRDNAVNSVRDGRFFQSFYIQVAPCITYTRQLQDEEGRLDSKLEEFLRNQSTYVDVYNRYFAKEIAIASPISSPLHRTERHMEITGTQTAIDGLQYVLSVTKSINVSCDTAIDCFPEKFNFHELEECELRWCHKMIGVLDGTRGLKKLRNMHVCNLKRLVWFSAVYYSFDFNRLKHLHLEDCPRLKHVVPHTATLPCLKTLDILFCYNLKTIFISIYTKDDTYYQLPSLQRIRLQELPLLEHFHNKDATITTPVWNELHVRGCWSLRRLPRLQGRQPKTMKVNGERSWWRKLEWGSPLHRNSYDPKLPPEFASFDERAEMSSYLR</sequence>
<dbReference type="ExpressionAtlas" id="A0A287EH26">
    <property type="expression patterns" value="baseline"/>
</dbReference>
<dbReference type="SUPFAM" id="SSF52058">
    <property type="entry name" value="L domain-like"/>
    <property type="match status" value="2"/>
</dbReference>
<keyword evidence="3" id="KW-1185">Reference proteome</keyword>
<feature type="domain" description="Disease resistance protein At4g27190-like leucine-rich repeats" evidence="1">
    <location>
        <begin position="899"/>
        <end position="1015"/>
    </location>
</feature>
<evidence type="ECO:0000259" key="1">
    <source>
        <dbReference type="Pfam" id="PF23247"/>
    </source>
</evidence>
<name>A0A287EH26_HORVV</name>
<protein>
    <recommendedName>
        <fullName evidence="1">Disease resistance protein At4g27190-like leucine-rich repeats domain-containing protein</fullName>
    </recommendedName>
</protein>
<dbReference type="AlphaFoldDB" id="A0A287EH26"/>
<evidence type="ECO:0000313" key="2">
    <source>
        <dbReference type="EnsemblPlants" id="HORVU.MOREX.r3.1HG0003390.1"/>
    </source>
</evidence>
<proteinExistence type="predicted"/>
<dbReference type="Gramene" id="HORVU.MOREX.r2.1HG0002700.1">
    <property type="protein sequence ID" value="HORVU.MOREX.r2.1HG0002700.1"/>
    <property type="gene ID" value="HORVU.MOREX.r2.1HG0002700"/>
</dbReference>
<dbReference type="Gramene" id="HORVU.MOREX.r3.1HG0003390.1">
    <property type="protein sequence ID" value="HORVU.MOREX.r3.1HG0003390.1"/>
    <property type="gene ID" value="HORVU.MOREX.r3.1HG0003390"/>
</dbReference>
<dbReference type="PANTHER" id="PTHR47186:SF63">
    <property type="entry name" value="C-JID DOMAIN-CONTAINING PROTEIN"/>
    <property type="match status" value="1"/>
</dbReference>
<reference evidence="3" key="1">
    <citation type="journal article" date="2012" name="Nature">
        <title>A physical, genetic and functional sequence assembly of the barley genome.</title>
        <authorList>
            <consortium name="The International Barley Genome Sequencing Consortium"/>
            <person name="Mayer K.F."/>
            <person name="Waugh R."/>
            <person name="Brown J.W."/>
            <person name="Schulman A."/>
            <person name="Langridge P."/>
            <person name="Platzer M."/>
            <person name="Fincher G.B."/>
            <person name="Muehlbauer G.J."/>
            <person name="Sato K."/>
            <person name="Close T.J."/>
            <person name="Wise R.P."/>
            <person name="Stein N."/>
        </authorList>
    </citation>
    <scope>NUCLEOTIDE SEQUENCE [LARGE SCALE GENOMIC DNA]</scope>
    <source>
        <strain evidence="3">cv. Morex</strain>
    </source>
</reference>
<dbReference type="InterPro" id="IPR032675">
    <property type="entry name" value="LRR_dom_sf"/>
</dbReference>
<dbReference type="Gene3D" id="3.80.10.10">
    <property type="entry name" value="Ribonuclease Inhibitor"/>
    <property type="match status" value="4"/>
</dbReference>
<dbReference type="InParanoid" id="A0A287EH26"/>
<dbReference type="InterPro" id="IPR057135">
    <property type="entry name" value="At4g27190-like_LRR"/>
</dbReference>
<gene>
    <name evidence="2" type="primary">LOC123404030</name>
</gene>
<dbReference type="InterPro" id="IPR003591">
    <property type="entry name" value="Leu-rich_rpt_typical-subtyp"/>
</dbReference>
<dbReference type="Pfam" id="PF23247">
    <property type="entry name" value="LRR_RPS2"/>
    <property type="match status" value="1"/>
</dbReference>
<reference evidence="2" key="2">
    <citation type="submission" date="2020-10" db="EMBL/GenBank/DDBJ databases">
        <authorList>
            <person name="Scholz U."/>
            <person name="Mascher M."/>
            <person name="Fiebig A."/>
        </authorList>
    </citation>
    <scope>NUCLEOTIDE SEQUENCE [LARGE SCALE GENOMIC DNA]</scope>
    <source>
        <strain evidence="2">cv. Morex</strain>
    </source>
</reference>
<dbReference type="EnsemblPlants" id="HORVU.MOREX.r3.1HG0003390.1">
    <property type="protein sequence ID" value="HORVU.MOREX.r3.1HG0003390.1"/>
    <property type="gene ID" value="HORVU.MOREX.r3.1HG0003390"/>
</dbReference>
<reference evidence="2" key="3">
    <citation type="submission" date="2022-01" db="UniProtKB">
        <authorList>
            <consortium name="EnsemblPlants"/>
        </authorList>
    </citation>
    <scope>IDENTIFICATION</scope>
    <source>
        <strain evidence="2">subsp. vulgare</strain>
    </source>
</reference>
<dbReference type="STRING" id="112509.A0A287EH26"/>
<organism evidence="2 3">
    <name type="scientific">Hordeum vulgare subsp. vulgare</name>
    <name type="common">Domesticated barley</name>
    <dbReference type="NCBI Taxonomy" id="112509"/>
    <lineage>
        <taxon>Eukaryota</taxon>
        <taxon>Viridiplantae</taxon>
        <taxon>Streptophyta</taxon>
        <taxon>Embryophyta</taxon>
        <taxon>Tracheophyta</taxon>
        <taxon>Spermatophyta</taxon>
        <taxon>Magnoliopsida</taxon>
        <taxon>Liliopsida</taxon>
        <taxon>Poales</taxon>
        <taxon>Poaceae</taxon>
        <taxon>BOP clade</taxon>
        <taxon>Pooideae</taxon>
        <taxon>Triticodae</taxon>
        <taxon>Triticeae</taxon>
        <taxon>Hordeinae</taxon>
        <taxon>Hordeum</taxon>
    </lineage>
</organism>
<accession>A0A287EH26</accession>
<dbReference type="Proteomes" id="UP000011116">
    <property type="component" value="Chromosome 1H"/>
</dbReference>